<proteinExistence type="inferred from homology"/>
<dbReference type="PANTHER" id="PTHR12952">
    <property type="entry name" value="SYS1"/>
    <property type="match status" value="1"/>
</dbReference>
<organism evidence="11 12">
    <name type="scientific">Trapa incisa</name>
    <dbReference type="NCBI Taxonomy" id="236973"/>
    <lineage>
        <taxon>Eukaryota</taxon>
        <taxon>Viridiplantae</taxon>
        <taxon>Streptophyta</taxon>
        <taxon>Embryophyta</taxon>
        <taxon>Tracheophyta</taxon>
        <taxon>Spermatophyta</taxon>
        <taxon>Magnoliopsida</taxon>
        <taxon>eudicotyledons</taxon>
        <taxon>Gunneridae</taxon>
        <taxon>Pentapetalae</taxon>
        <taxon>rosids</taxon>
        <taxon>malvids</taxon>
        <taxon>Myrtales</taxon>
        <taxon>Lythraceae</taxon>
        <taxon>Trapa</taxon>
    </lineage>
</organism>
<dbReference type="GO" id="GO:0006895">
    <property type="term" value="P:Golgi to endosome transport"/>
    <property type="evidence" value="ECO:0007669"/>
    <property type="project" value="TreeGrafter"/>
</dbReference>
<dbReference type="Proteomes" id="UP001345219">
    <property type="component" value="Chromosome 13"/>
</dbReference>
<sequence length="131" mass="15357">MLYLIERAKKCLDFSATVYMIHLLFCMLYGGFPSSITWWVVNGTGLAIMALLGEYLCIRRELREIPITRNRSRIYPRTPNQLPRRHGKHAPSSIESTTDYRNIHYHLHKESKWKNRLSKFLSTVAQEMGTN</sequence>
<keyword evidence="3" id="KW-0813">Transport</keyword>
<evidence type="ECO:0000256" key="5">
    <source>
        <dbReference type="ARBA" id="ARBA00022927"/>
    </source>
</evidence>
<evidence type="ECO:0000256" key="1">
    <source>
        <dbReference type="ARBA" id="ARBA00004653"/>
    </source>
</evidence>
<evidence type="ECO:0000256" key="6">
    <source>
        <dbReference type="ARBA" id="ARBA00022989"/>
    </source>
</evidence>
<feature type="transmembrane region" description="Helical" evidence="10">
    <location>
        <begin position="38"/>
        <end position="58"/>
    </location>
</feature>
<evidence type="ECO:0000313" key="12">
    <source>
        <dbReference type="Proteomes" id="UP001345219"/>
    </source>
</evidence>
<evidence type="ECO:0000256" key="2">
    <source>
        <dbReference type="ARBA" id="ARBA00008160"/>
    </source>
</evidence>
<keyword evidence="12" id="KW-1185">Reference proteome</keyword>
<keyword evidence="8 10" id="KW-0472">Membrane</keyword>
<dbReference type="Pfam" id="PF09801">
    <property type="entry name" value="SYS1"/>
    <property type="match status" value="1"/>
</dbReference>
<evidence type="ECO:0000256" key="8">
    <source>
        <dbReference type="ARBA" id="ARBA00023136"/>
    </source>
</evidence>
<dbReference type="GO" id="GO:0043001">
    <property type="term" value="P:Golgi to plasma membrane protein transport"/>
    <property type="evidence" value="ECO:0007669"/>
    <property type="project" value="TreeGrafter"/>
</dbReference>
<dbReference type="EMBL" id="JAXIOK010000001">
    <property type="protein sequence ID" value="KAK4781198.1"/>
    <property type="molecule type" value="Genomic_DNA"/>
</dbReference>
<evidence type="ECO:0000256" key="10">
    <source>
        <dbReference type="SAM" id="Phobius"/>
    </source>
</evidence>
<dbReference type="GO" id="GO:0034067">
    <property type="term" value="P:protein localization to Golgi apparatus"/>
    <property type="evidence" value="ECO:0007669"/>
    <property type="project" value="TreeGrafter"/>
</dbReference>
<evidence type="ECO:0000313" key="11">
    <source>
        <dbReference type="EMBL" id="KAK4781198.1"/>
    </source>
</evidence>
<dbReference type="InterPro" id="IPR019185">
    <property type="entry name" value="Integral_membrane_SYS1-rel"/>
</dbReference>
<name>A0AAN7L2T5_9MYRT</name>
<keyword evidence="6 10" id="KW-1133">Transmembrane helix</keyword>
<dbReference type="AlphaFoldDB" id="A0AAN7L2T5"/>
<comment type="caution">
    <text evidence="11">The sequence shown here is derived from an EMBL/GenBank/DDBJ whole genome shotgun (WGS) entry which is preliminary data.</text>
</comment>
<dbReference type="PANTHER" id="PTHR12952:SF0">
    <property type="entry name" value="PROTEIN SYS1 HOMOLOG"/>
    <property type="match status" value="1"/>
</dbReference>
<accession>A0AAN7L2T5</accession>
<evidence type="ECO:0000256" key="9">
    <source>
        <dbReference type="SAM" id="MobiDB-lite"/>
    </source>
</evidence>
<gene>
    <name evidence="11" type="ORF">SAY87_017304</name>
</gene>
<dbReference type="GO" id="GO:0005829">
    <property type="term" value="C:cytosol"/>
    <property type="evidence" value="ECO:0007669"/>
    <property type="project" value="GOC"/>
</dbReference>
<feature type="region of interest" description="Disordered" evidence="9">
    <location>
        <begin position="74"/>
        <end position="94"/>
    </location>
</feature>
<evidence type="ECO:0000256" key="7">
    <source>
        <dbReference type="ARBA" id="ARBA00023034"/>
    </source>
</evidence>
<keyword evidence="7" id="KW-0333">Golgi apparatus</keyword>
<dbReference type="GO" id="GO:0000139">
    <property type="term" value="C:Golgi membrane"/>
    <property type="evidence" value="ECO:0007669"/>
    <property type="project" value="UniProtKB-SubCell"/>
</dbReference>
<comment type="similarity">
    <text evidence="2">Belongs to the SYS1 family.</text>
</comment>
<keyword evidence="4 10" id="KW-0812">Transmembrane</keyword>
<keyword evidence="5" id="KW-0653">Protein transport</keyword>
<protein>
    <submittedName>
        <fullName evidence="11">Uncharacterized protein</fullName>
    </submittedName>
</protein>
<comment type="subcellular location">
    <subcellularLocation>
        <location evidence="1">Golgi apparatus membrane</location>
        <topology evidence="1">Multi-pass membrane protein</topology>
    </subcellularLocation>
</comment>
<reference evidence="11 12" key="1">
    <citation type="journal article" date="2023" name="Hortic Res">
        <title>Pangenome of water caltrop reveals structural variations and asymmetric subgenome divergence after allopolyploidization.</title>
        <authorList>
            <person name="Zhang X."/>
            <person name="Chen Y."/>
            <person name="Wang L."/>
            <person name="Yuan Y."/>
            <person name="Fang M."/>
            <person name="Shi L."/>
            <person name="Lu R."/>
            <person name="Comes H.P."/>
            <person name="Ma Y."/>
            <person name="Chen Y."/>
            <person name="Huang G."/>
            <person name="Zhou Y."/>
            <person name="Zheng Z."/>
            <person name="Qiu Y."/>
        </authorList>
    </citation>
    <scope>NUCLEOTIDE SEQUENCE [LARGE SCALE GENOMIC DNA]</scope>
    <source>
        <tissue evidence="11">Roots</tissue>
    </source>
</reference>
<dbReference type="GO" id="GO:0005802">
    <property type="term" value="C:trans-Golgi network"/>
    <property type="evidence" value="ECO:0007669"/>
    <property type="project" value="TreeGrafter"/>
</dbReference>
<evidence type="ECO:0000256" key="3">
    <source>
        <dbReference type="ARBA" id="ARBA00022448"/>
    </source>
</evidence>
<evidence type="ECO:0000256" key="4">
    <source>
        <dbReference type="ARBA" id="ARBA00022692"/>
    </source>
</evidence>
<feature type="transmembrane region" description="Helical" evidence="10">
    <location>
        <begin position="12"/>
        <end position="32"/>
    </location>
</feature>